<dbReference type="Proteomes" id="UP001054837">
    <property type="component" value="Unassembled WGS sequence"/>
</dbReference>
<proteinExistence type="predicted"/>
<evidence type="ECO:0000256" key="1">
    <source>
        <dbReference type="SAM" id="MobiDB-lite"/>
    </source>
</evidence>
<evidence type="ECO:0000313" key="2">
    <source>
        <dbReference type="EMBL" id="GIY14841.1"/>
    </source>
</evidence>
<keyword evidence="3" id="KW-1185">Reference proteome</keyword>
<gene>
    <name evidence="2" type="ORF">CDAR_18181</name>
</gene>
<feature type="region of interest" description="Disordered" evidence="1">
    <location>
        <begin position="37"/>
        <end position="56"/>
    </location>
</feature>
<dbReference type="EMBL" id="BPLQ01005413">
    <property type="protein sequence ID" value="GIY14841.1"/>
    <property type="molecule type" value="Genomic_DNA"/>
</dbReference>
<dbReference type="AlphaFoldDB" id="A0AAV4R2M1"/>
<protein>
    <submittedName>
        <fullName evidence="2">Uncharacterized protein</fullName>
    </submittedName>
</protein>
<organism evidence="2 3">
    <name type="scientific">Caerostris darwini</name>
    <dbReference type="NCBI Taxonomy" id="1538125"/>
    <lineage>
        <taxon>Eukaryota</taxon>
        <taxon>Metazoa</taxon>
        <taxon>Ecdysozoa</taxon>
        <taxon>Arthropoda</taxon>
        <taxon>Chelicerata</taxon>
        <taxon>Arachnida</taxon>
        <taxon>Araneae</taxon>
        <taxon>Araneomorphae</taxon>
        <taxon>Entelegynae</taxon>
        <taxon>Araneoidea</taxon>
        <taxon>Araneidae</taxon>
        <taxon>Caerostris</taxon>
    </lineage>
</organism>
<accession>A0AAV4R2M1</accession>
<evidence type="ECO:0000313" key="3">
    <source>
        <dbReference type="Proteomes" id="UP001054837"/>
    </source>
</evidence>
<name>A0AAV4R2M1_9ARAC</name>
<sequence length="109" mass="11886">MNSYTSIPQLTQIWAEGIIIGPIYCITLSESECTSPRVPQIISPGKQESESGSWDSGPFKPAGFFLPQFVLSGPPILLKYDAAIDQSDGTATGLLQQENGPRELQRFAR</sequence>
<reference evidence="2 3" key="1">
    <citation type="submission" date="2021-06" db="EMBL/GenBank/DDBJ databases">
        <title>Caerostris darwini draft genome.</title>
        <authorList>
            <person name="Kono N."/>
            <person name="Arakawa K."/>
        </authorList>
    </citation>
    <scope>NUCLEOTIDE SEQUENCE [LARGE SCALE GENOMIC DNA]</scope>
</reference>
<comment type="caution">
    <text evidence="2">The sequence shown here is derived from an EMBL/GenBank/DDBJ whole genome shotgun (WGS) entry which is preliminary data.</text>
</comment>